<dbReference type="EMBL" id="JAPMLT010000015">
    <property type="protein sequence ID" value="MCX7572073.1"/>
    <property type="molecule type" value="Genomic_DNA"/>
</dbReference>
<protein>
    <submittedName>
        <fullName evidence="1">Uncharacterized protein</fullName>
    </submittedName>
</protein>
<comment type="caution">
    <text evidence="1">The sequence shown here is derived from an EMBL/GenBank/DDBJ whole genome shotgun (WGS) entry which is preliminary data.</text>
</comment>
<dbReference type="RefSeq" id="WP_267153323.1">
    <property type="nucleotide sequence ID" value="NZ_JAPMLT010000015.1"/>
</dbReference>
<proteinExistence type="predicted"/>
<sequence>MLLADTLLLLSRHTLADIHDTLFPNDTPVAPLSEEQMRAEICAYWNTKAHWEDLLNALSPSERRQMTRLALQERCPIDAFLEELASLGVVMLHREQNRCELSDDVRFHLLERLPSLHDRLQATEDGEDGMAPV</sequence>
<name>A0ABT3X598_9BACL</name>
<reference evidence="1 2" key="1">
    <citation type="submission" date="2022-11" db="EMBL/GenBank/DDBJ databases">
        <title>Study of microbial diversity in lake waters.</title>
        <authorList>
            <person name="Zhang J."/>
        </authorList>
    </citation>
    <scope>NUCLEOTIDE SEQUENCE [LARGE SCALE GENOMIC DNA]</scope>
    <source>
        <strain evidence="1 2">DT12</strain>
    </source>
</reference>
<gene>
    <name evidence="1" type="ORF">OS242_19225</name>
</gene>
<keyword evidence="2" id="KW-1185">Reference proteome</keyword>
<evidence type="ECO:0000313" key="1">
    <source>
        <dbReference type="EMBL" id="MCX7572073.1"/>
    </source>
</evidence>
<accession>A0ABT3X598</accession>
<evidence type="ECO:0000313" key="2">
    <source>
        <dbReference type="Proteomes" id="UP001208017"/>
    </source>
</evidence>
<dbReference type="Proteomes" id="UP001208017">
    <property type="component" value="Unassembled WGS sequence"/>
</dbReference>
<organism evidence="1 2">
    <name type="scientific">Tumebacillus lacus</name>
    <dbReference type="NCBI Taxonomy" id="2995335"/>
    <lineage>
        <taxon>Bacteria</taxon>
        <taxon>Bacillati</taxon>
        <taxon>Bacillota</taxon>
        <taxon>Bacilli</taxon>
        <taxon>Bacillales</taxon>
        <taxon>Alicyclobacillaceae</taxon>
        <taxon>Tumebacillus</taxon>
    </lineage>
</organism>